<protein>
    <submittedName>
        <fullName evidence="1">Uncharacterized protein</fullName>
    </submittedName>
</protein>
<comment type="caution">
    <text evidence="1">The sequence shown here is derived from an EMBL/GenBank/DDBJ whole genome shotgun (WGS) entry which is preliminary data.</text>
</comment>
<proteinExistence type="predicted"/>
<sequence length="178" mass="19856">MLTPPGSITPLISGSDLSIAANGSTDIQKRAADIGQPCLTDLSKGKASVSSPLHFTLLTAEPYSNRIQSTIRWPNPKVGCIPRHTSHKLCVFITPAKTPFDTSERKPPLLHNFGSSSSDILQRYLATRVFPLCGSFTHTRDSWEHYLFIFYPPGRHWLPPDRFPVESHSQQHMQGLLH</sequence>
<gene>
    <name evidence="1" type="ORF">DPEC_G00126840</name>
</gene>
<accession>A0ACC2GS90</accession>
<reference evidence="1" key="1">
    <citation type="submission" date="2021-05" db="EMBL/GenBank/DDBJ databases">
        <authorList>
            <person name="Pan Q."/>
            <person name="Jouanno E."/>
            <person name="Zahm M."/>
            <person name="Klopp C."/>
            <person name="Cabau C."/>
            <person name="Louis A."/>
            <person name="Berthelot C."/>
            <person name="Parey E."/>
            <person name="Roest Crollius H."/>
            <person name="Montfort J."/>
            <person name="Robinson-Rechavi M."/>
            <person name="Bouchez O."/>
            <person name="Lampietro C."/>
            <person name="Lopez Roques C."/>
            <person name="Donnadieu C."/>
            <person name="Postlethwait J."/>
            <person name="Bobe J."/>
            <person name="Dillon D."/>
            <person name="Chandos A."/>
            <person name="von Hippel F."/>
            <person name="Guiguen Y."/>
        </authorList>
    </citation>
    <scope>NUCLEOTIDE SEQUENCE</scope>
    <source>
        <strain evidence="1">YG-Jan2019</strain>
    </source>
</reference>
<evidence type="ECO:0000313" key="1">
    <source>
        <dbReference type="EMBL" id="KAJ8006295.1"/>
    </source>
</evidence>
<dbReference type="Proteomes" id="UP001157502">
    <property type="component" value="Chromosome 10"/>
</dbReference>
<dbReference type="EMBL" id="CM055737">
    <property type="protein sequence ID" value="KAJ8006295.1"/>
    <property type="molecule type" value="Genomic_DNA"/>
</dbReference>
<organism evidence="1 2">
    <name type="scientific">Dallia pectoralis</name>
    <name type="common">Alaska blackfish</name>
    <dbReference type="NCBI Taxonomy" id="75939"/>
    <lineage>
        <taxon>Eukaryota</taxon>
        <taxon>Metazoa</taxon>
        <taxon>Chordata</taxon>
        <taxon>Craniata</taxon>
        <taxon>Vertebrata</taxon>
        <taxon>Euteleostomi</taxon>
        <taxon>Actinopterygii</taxon>
        <taxon>Neopterygii</taxon>
        <taxon>Teleostei</taxon>
        <taxon>Protacanthopterygii</taxon>
        <taxon>Esociformes</taxon>
        <taxon>Umbridae</taxon>
        <taxon>Dallia</taxon>
    </lineage>
</organism>
<name>A0ACC2GS90_DALPE</name>
<evidence type="ECO:0000313" key="2">
    <source>
        <dbReference type="Proteomes" id="UP001157502"/>
    </source>
</evidence>
<keyword evidence="2" id="KW-1185">Reference proteome</keyword>